<dbReference type="RefSeq" id="WP_093312721.1">
    <property type="nucleotide sequence ID" value="NZ_FOZG01000001.1"/>
</dbReference>
<accession>A0A1I6K7A2</accession>
<dbReference type="Proteomes" id="UP000198824">
    <property type="component" value="Unassembled WGS sequence"/>
</dbReference>
<proteinExistence type="predicted"/>
<name>A0A1I6K7A2_9SPHN</name>
<evidence type="ECO:0000313" key="1">
    <source>
        <dbReference type="EMBL" id="SFR87109.1"/>
    </source>
</evidence>
<gene>
    <name evidence="1" type="ORF">SAMN05192580_1406</name>
</gene>
<dbReference type="STRING" id="1166337.SAMN05192580_1406"/>
<reference evidence="1 2" key="1">
    <citation type="submission" date="2016-10" db="EMBL/GenBank/DDBJ databases">
        <authorList>
            <person name="de Groot N.N."/>
        </authorList>
    </citation>
    <scope>NUCLEOTIDE SEQUENCE [LARGE SCALE GENOMIC DNA]</scope>
    <source>
        <strain evidence="1 2">S5-249</strain>
    </source>
</reference>
<dbReference type="OrthoDB" id="7451367at2"/>
<sequence length="71" mass="7746">MTDTTLFIADRATLDSAAELLARFGDHAAIEAALRAGASRDKGNVVHFCRWRQVERLIEVLAADQPVGTVH</sequence>
<organism evidence="1 2">
    <name type="scientific">Sphingomonas jatrophae</name>
    <dbReference type="NCBI Taxonomy" id="1166337"/>
    <lineage>
        <taxon>Bacteria</taxon>
        <taxon>Pseudomonadati</taxon>
        <taxon>Pseudomonadota</taxon>
        <taxon>Alphaproteobacteria</taxon>
        <taxon>Sphingomonadales</taxon>
        <taxon>Sphingomonadaceae</taxon>
        <taxon>Sphingomonas</taxon>
    </lineage>
</organism>
<dbReference type="AlphaFoldDB" id="A0A1I6K7A2"/>
<evidence type="ECO:0000313" key="2">
    <source>
        <dbReference type="Proteomes" id="UP000198824"/>
    </source>
</evidence>
<protein>
    <submittedName>
        <fullName evidence="1">Uncharacterized protein</fullName>
    </submittedName>
</protein>
<dbReference type="EMBL" id="FOZG01000001">
    <property type="protein sequence ID" value="SFR87109.1"/>
    <property type="molecule type" value="Genomic_DNA"/>
</dbReference>
<keyword evidence="2" id="KW-1185">Reference proteome</keyword>